<name>A0AAD7TN74_9APHY</name>
<evidence type="ECO:0000259" key="2">
    <source>
        <dbReference type="SMART" id="SM00955"/>
    </source>
</evidence>
<dbReference type="PANTHER" id="PTHR23355">
    <property type="entry name" value="RIBONUCLEASE"/>
    <property type="match status" value="1"/>
</dbReference>
<evidence type="ECO:0000256" key="1">
    <source>
        <dbReference type="SAM" id="MobiDB-lite"/>
    </source>
</evidence>
<feature type="region of interest" description="Disordered" evidence="1">
    <location>
        <begin position="1"/>
        <end position="68"/>
    </location>
</feature>
<proteinExistence type="predicted"/>
<dbReference type="GO" id="GO:0003723">
    <property type="term" value="F:RNA binding"/>
    <property type="evidence" value="ECO:0007669"/>
    <property type="project" value="InterPro"/>
</dbReference>
<dbReference type="AlphaFoldDB" id="A0AAD7TN74"/>
<evidence type="ECO:0000313" key="4">
    <source>
        <dbReference type="Proteomes" id="UP001215151"/>
    </source>
</evidence>
<comment type="caution">
    <text evidence="3">The sequence shown here is derived from an EMBL/GenBank/DDBJ whole genome shotgun (WGS) entry which is preliminary data.</text>
</comment>
<reference evidence="3" key="1">
    <citation type="submission" date="2022-11" db="EMBL/GenBank/DDBJ databases">
        <title>Genome Sequence of Cubamyces cubensis.</title>
        <authorList>
            <person name="Buettner E."/>
        </authorList>
    </citation>
    <scope>NUCLEOTIDE SEQUENCE</scope>
    <source>
        <strain evidence="3">MPL-01</strain>
    </source>
</reference>
<dbReference type="GO" id="GO:0000932">
    <property type="term" value="C:P-body"/>
    <property type="evidence" value="ECO:0007669"/>
    <property type="project" value="TreeGrafter"/>
</dbReference>
<dbReference type="SMART" id="SM00955">
    <property type="entry name" value="RNB"/>
    <property type="match status" value="1"/>
</dbReference>
<gene>
    <name evidence="3" type="ORF">ONZ51_g8436</name>
</gene>
<sequence>MHRRALPRLAESSGLRPVLCRGTGPASTSISARRFASKGGLPKKRSSQGPSQNGPFKMKAEKPGKTKVAQDLQRVLSPEACAWLEGKQPMKAKENSPKTVAPPQDMPPSMEKLMFAASEAPIETESPVQDEEGAIIDDGERFLLGTLVELRRSGLRAVGVVLGNRLFERRWQVLTLTLQGEVWEHQEHDVMFQIPNFVSESLAKACGTGVDATTDTEMKARVQMLQHLRDFEKQFEAEMHEVLERARHIDLYDRVRNPEPTQWSALTVDDAVNILYDRPKDVTETRRLAVQTYLMDYGPHYLAEQRRFLMRQSFGVRPLEQVQNIEAVHAMAKNDDPALDRFAEKARALVLASRKRSTESWNESPARQPLEGVEFTEKEMHIIRFLRDSLGVLRRIQNDYYAIPVAQILKSVGLYDPEQYDPAVTNVFLIELGIIAPWEDAVTRSSPLHHGENPLDDLSDYRPTRGFQDITPEGFYTRDIVESLRHDFGDSPVCVIDDWGAEELDDGISAERDPLDPSSVWLHVHIADPTCLLSPTHAIARDALQLTGSRYYVDRTVTMLPPDVGFSEYSLGHIPDQPSKTMSFSAKVSASGEILDYKVRPGIVRNIQRLKYDVVDAALDAPSPKVFHPFGTTSTKPTFPTPSLDPTVLDMLRLLRETCQAVLQARLRKGAITLALPQPDIVVRPRPVPDDILSNGTLRPSVFRGFVDFEYALNETVELGSRAIVSEAMKTSCRIASFFFRDHGIPALRRSVGAMQSELPDGMEKLYSTRDENGVVDYYESIRSRISAPSARYVTTPGPHSLLGVADGEGYVKVTSPLRRFGDVLAHWQIKYALLAEKGERHFPLFFQESWLERMGQELELRELDARRLERLQVDYWAHLYLTRWMNDPAADRREYDPLQHLTARALATPLRNLQTKEMNMKVYVQELGLMGLVVGLPPTTVPSPGEELKVAIKQVQLGPRPHLNLTVKE</sequence>
<dbReference type="Pfam" id="PF00773">
    <property type="entry name" value="RNB"/>
    <property type="match status" value="1"/>
</dbReference>
<dbReference type="GO" id="GO:0006402">
    <property type="term" value="P:mRNA catabolic process"/>
    <property type="evidence" value="ECO:0007669"/>
    <property type="project" value="TreeGrafter"/>
</dbReference>
<dbReference type="InterPro" id="IPR050180">
    <property type="entry name" value="RNR_Ribonuclease"/>
</dbReference>
<accession>A0AAD7TN74</accession>
<evidence type="ECO:0000313" key="3">
    <source>
        <dbReference type="EMBL" id="KAJ8472549.1"/>
    </source>
</evidence>
<dbReference type="InterPro" id="IPR012340">
    <property type="entry name" value="NA-bd_OB-fold"/>
</dbReference>
<feature type="domain" description="RNB" evidence="2">
    <location>
        <begin position="485"/>
        <end position="836"/>
    </location>
</feature>
<dbReference type="EMBL" id="JAPEVG010000255">
    <property type="protein sequence ID" value="KAJ8472549.1"/>
    <property type="molecule type" value="Genomic_DNA"/>
</dbReference>
<organism evidence="3 4">
    <name type="scientific">Trametes cubensis</name>
    <dbReference type="NCBI Taxonomy" id="1111947"/>
    <lineage>
        <taxon>Eukaryota</taxon>
        <taxon>Fungi</taxon>
        <taxon>Dikarya</taxon>
        <taxon>Basidiomycota</taxon>
        <taxon>Agaricomycotina</taxon>
        <taxon>Agaricomycetes</taxon>
        <taxon>Polyporales</taxon>
        <taxon>Polyporaceae</taxon>
        <taxon>Trametes</taxon>
    </lineage>
</organism>
<dbReference type="GO" id="GO:0000175">
    <property type="term" value="F:3'-5'-RNA exonuclease activity"/>
    <property type="evidence" value="ECO:0007669"/>
    <property type="project" value="TreeGrafter"/>
</dbReference>
<dbReference type="SUPFAM" id="SSF50249">
    <property type="entry name" value="Nucleic acid-binding proteins"/>
    <property type="match status" value="1"/>
</dbReference>
<keyword evidence="4" id="KW-1185">Reference proteome</keyword>
<dbReference type="Proteomes" id="UP001215151">
    <property type="component" value="Unassembled WGS sequence"/>
</dbReference>
<protein>
    <recommendedName>
        <fullName evidence="2">RNB domain-containing protein</fullName>
    </recommendedName>
</protein>
<dbReference type="PANTHER" id="PTHR23355:SF65">
    <property type="entry name" value="EXORIBONUCLEASE CYT-4, PUTATIVE (AFU_ORTHOLOGUE AFUA_7G01550)-RELATED"/>
    <property type="match status" value="1"/>
</dbReference>
<dbReference type="InterPro" id="IPR001900">
    <property type="entry name" value="RNase_II/R"/>
</dbReference>
<feature type="region of interest" description="Disordered" evidence="1">
    <location>
        <begin position="87"/>
        <end position="106"/>
    </location>
</feature>